<feature type="region of interest" description="Disordered" evidence="2">
    <location>
        <begin position="1"/>
        <end position="215"/>
    </location>
</feature>
<dbReference type="CDD" id="cd12148">
    <property type="entry name" value="fungal_TF_MHR"/>
    <property type="match status" value="1"/>
</dbReference>
<dbReference type="PROSITE" id="PS50048">
    <property type="entry name" value="ZN2_CY6_FUNGAL_2"/>
    <property type="match status" value="1"/>
</dbReference>
<dbReference type="InterPro" id="IPR001138">
    <property type="entry name" value="Zn2Cys6_DnaBD"/>
</dbReference>
<comment type="caution">
    <text evidence="4">The sequence shown here is derived from an EMBL/GenBank/DDBJ whole genome shotgun (WGS) entry which is preliminary data.</text>
</comment>
<evidence type="ECO:0000313" key="5">
    <source>
        <dbReference type="Proteomes" id="UP000193144"/>
    </source>
</evidence>
<dbReference type="EMBL" id="MCFA01000057">
    <property type="protein sequence ID" value="ORY11806.1"/>
    <property type="molecule type" value="Genomic_DNA"/>
</dbReference>
<keyword evidence="5" id="KW-1185">Reference proteome</keyword>
<dbReference type="CDD" id="cd00067">
    <property type="entry name" value="GAL4"/>
    <property type="match status" value="1"/>
</dbReference>
<gene>
    <name evidence="4" type="ORF">BCR34DRAFT_483538</name>
</gene>
<evidence type="ECO:0000313" key="4">
    <source>
        <dbReference type="EMBL" id="ORY11806.1"/>
    </source>
</evidence>
<feature type="compositionally biased region" description="Low complexity" evidence="2">
    <location>
        <begin position="497"/>
        <end position="506"/>
    </location>
</feature>
<dbReference type="SUPFAM" id="SSF57701">
    <property type="entry name" value="Zn2/Cys6 DNA-binding domain"/>
    <property type="match status" value="1"/>
</dbReference>
<dbReference type="AlphaFoldDB" id="A0A1Y1ZNK0"/>
<dbReference type="PANTHER" id="PTHR47785:SF4">
    <property type="entry name" value="ZN(II)2CYS6 TRANSCRIPTION FACTOR (EUROFUNG)"/>
    <property type="match status" value="1"/>
</dbReference>
<reference evidence="4 5" key="1">
    <citation type="submission" date="2016-07" db="EMBL/GenBank/DDBJ databases">
        <title>Pervasive Adenine N6-methylation of Active Genes in Fungi.</title>
        <authorList>
            <consortium name="DOE Joint Genome Institute"/>
            <person name="Mondo S.J."/>
            <person name="Dannebaum R.O."/>
            <person name="Kuo R.C."/>
            <person name="Labutti K."/>
            <person name="Haridas S."/>
            <person name="Kuo A."/>
            <person name="Salamov A."/>
            <person name="Ahrendt S.R."/>
            <person name="Lipzen A."/>
            <person name="Sullivan W."/>
            <person name="Andreopoulos W.B."/>
            <person name="Clum A."/>
            <person name="Lindquist E."/>
            <person name="Daum C."/>
            <person name="Ramamoorthy G.K."/>
            <person name="Gryganskyi A."/>
            <person name="Culley D."/>
            <person name="Magnuson J.K."/>
            <person name="James T.Y."/>
            <person name="O'Malley M.A."/>
            <person name="Stajich J.E."/>
            <person name="Spatafora J.W."/>
            <person name="Visel A."/>
            <person name="Grigoriev I.V."/>
        </authorList>
    </citation>
    <scope>NUCLEOTIDE SEQUENCE [LARGE SCALE GENOMIC DNA]</scope>
    <source>
        <strain evidence="4 5">CBS 115471</strain>
    </source>
</reference>
<dbReference type="STRING" id="1231657.A0A1Y1ZNK0"/>
<accession>A0A1Y1ZNK0</accession>
<dbReference type="InterPro" id="IPR053181">
    <property type="entry name" value="EcdB-like_regulator"/>
</dbReference>
<evidence type="ECO:0000256" key="1">
    <source>
        <dbReference type="ARBA" id="ARBA00023242"/>
    </source>
</evidence>
<evidence type="ECO:0000256" key="2">
    <source>
        <dbReference type="SAM" id="MobiDB-lite"/>
    </source>
</evidence>
<feature type="compositionally biased region" description="Polar residues" evidence="2">
    <location>
        <begin position="38"/>
        <end position="49"/>
    </location>
</feature>
<feature type="region of interest" description="Disordered" evidence="2">
    <location>
        <begin position="661"/>
        <end position="694"/>
    </location>
</feature>
<dbReference type="InterPro" id="IPR036864">
    <property type="entry name" value="Zn2-C6_fun-type_DNA-bd_sf"/>
</dbReference>
<feature type="compositionally biased region" description="Polar residues" evidence="2">
    <location>
        <begin position="678"/>
        <end position="687"/>
    </location>
</feature>
<proteinExistence type="predicted"/>
<dbReference type="Proteomes" id="UP000193144">
    <property type="component" value="Unassembled WGS sequence"/>
</dbReference>
<feature type="region of interest" description="Disordered" evidence="2">
    <location>
        <begin position="319"/>
        <end position="362"/>
    </location>
</feature>
<feature type="domain" description="Zn(2)-C6 fungal-type" evidence="3">
    <location>
        <begin position="243"/>
        <end position="272"/>
    </location>
</feature>
<feature type="region of interest" description="Disordered" evidence="2">
    <location>
        <begin position="488"/>
        <end position="553"/>
    </location>
</feature>
<dbReference type="Pfam" id="PF00172">
    <property type="entry name" value="Zn_clus"/>
    <property type="match status" value="1"/>
</dbReference>
<keyword evidence="1" id="KW-0539">Nucleus</keyword>
<dbReference type="PROSITE" id="PS00463">
    <property type="entry name" value="ZN2_CY6_FUNGAL_1"/>
    <property type="match status" value="1"/>
</dbReference>
<dbReference type="OrthoDB" id="5244761at2759"/>
<dbReference type="PANTHER" id="PTHR47785">
    <property type="entry name" value="ZN(II)2CYS6 TRANSCRIPTION FACTOR (EUROFUNG)-RELATED-RELATED"/>
    <property type="match status" value="1"/>
</dbReference>
<sequence length="1124" mass="124056">MSSGDPDAPTQKRPRLDSVNPVYSHNGLPPPPPPPQTQAPSNRHPTGQASPPPPTRHYPSHSLPPVSQPYPPPGQYQGPSPSPSLTSTDLRAFSDPRNIPSPGQRTHGVTGPPLTLPARTVSQDNIASYRPPVTPQSSAPDHHSSRSTSGEAKPPAGMEHGGHQPPWPVNPEHHHNGSMSNVPNGLPNGYQVVSPHDQPYQPPSQSYQQPAGPYAPSPYMSGPAAHYQQQAQIRRKQVRATQACNNCRTRKQKCDEQRPCQFCKENQYDCQYKDVPPPKQDRTMMQLQDSVNSVSDMLKTFVEGFNSWKDSVEARLPPVRPGDPAMTPSHHPSPEQMHGVRGSFSEHSGSRMPTPVQPRSHLGRVNSMKTESPIAVSSIMSPVQAHTSIPIKQEAIITGPQAPATPAESIRADQSTVENSDEKEKTGLLSDHTTPAHLVLEGWPSMQTFCNDVPYIKKLLESGHKISDYPMQLEKQRGLLRVWGVGEGHDLNDGAQGPSSPESGDSSETHSPAAAREGLWGTGEASSPGMTTGTTPQDPENGPGNVGGLDSNGRLVLDSDTLSNLHMYYHEYMHNMHPFLNPSKLRRMIQEFGDAYSSDTSGNSGHVTGQKRKRSTNQFDTYSPGRDKQGLDHIERSLRNAIVLLVLALGKVCSYRRPLPAPQADRGTSLPGPYSRGSPHSSGSFTADNGEDHRPRNIDILPGMAYFSYATDILGNQQGGNTVAHAQAMLLAALYLGQFARVMESWSWINNACRVCLILIKDELPKINRASVLARGQQSEAELTPAEQREEYRLNLIKCVYWTCLQLESDILAELSTLPPSEISKYANEIAYPSGVYEKFPETVTYGDGSEHDRVMWIYSSQIHLRVILNEAHNMLYGAEGKRKRLDANNLKEVAHTARVHSDILLSWRKVLPQELVWKDSDDPSTDLNIARLRAKFYGGHYMILRHFLYMATHEIELPPGPAWSSQSNSPAAALDVSTPTNTHRTLMDLTADQTNVLETAFLCVRSAIQSTIAFDRVGRQPGEAYNKYVDTPKDRLILTNIFGTLHAQFGNMIVLAAVFRSRLRNHLPTNETEGHVLTRSTLSKLFTRTITVLRDVAPNSPVLWMDLQILENIQNLLHLSNEP</sequence>
<feature type="compositionally biased region" description="Polar residues" evidence="2">
    <location>
        <begin position="524"/>
        <end position="538"/>
    </location>
</feature>
<protein>
    <recommendedName>
        <fullName evidence="3">Zn(2)-C6 fungal-type domain-containing protein</fullName>
    </recommendedName>
</protein>
<feature type="compositionally biased region" description="Pro residues" evidence="2">
    <location>
        <begin position="28"/>
        <end position="37"/>
    </location>
</feature>
<name>A0A1Y1ZNK0_9PLEO</name>
<feature type="region of interest" description="Disordered" evidence="2">
    <location>
        <begin position="595"/>
        <end position="628"/>
    </location>
</feature>
<feature type="region of interest" description="Disordered" evidence="2">
    <location>
        <begin position="401"/>
        <end position="431"/>
    </location>
</feature>
<organism evidence="4 5">
    <name type="scientific">Clohesyomyces aquaticus</name>
    <dbReference type="NCBI Taxonomy" id="1231657"/>
    <lineage>
        <taxon>Eukaryota</taxon>
        <taxon>Fungi</taxon>
        <taxon>Dikarya</taxon>
        <taxon>Ascomycota</taxon>
        <taxon>Pezizomycotina</taxon>
        <taxon>Dothideomycetes</taxon>
        <taxon>Pleosporomycetidae</taxon>
        <taxon>Pleosporales</taxon>
        <taxon>Lindgomycetaceae</taxon>
        <taxon>Clohesyomyces</taxon>
    </lineage>
</organism>
<dbReference type="SMART" id="SM00066">
    <property type="entry name" value="GAL4"/>
    <property type="match status" value="1"/>
</dbReference>
<feature type="compositionally biased region" description="Polar residues" evidence="2">
    <location>
        <begin position="597"/>
        <end position="607"/>
    </location>
</feature>
<dbReference type="GO" id="GO:0008270">
    <property type="term" value="F:zinc ion binding"/>
    <property type="evidence" value="ECO:0007669"/>
    <property type="project" value="InterPro"/>
</dbReference>
<dbReference type="Gene3D" id="4.10.240.10">
    <property type="entry name" value="Zn(2)-C6 fungal-type DNA-binding domain"/>
    <property type="match status" value="1"/>
</dbReference>
<evidence type="ECO:0000259" key="3">
    <source>
        <dbReference type="PROSITE" id="PS50048"/>
    </source>
</evidence>
<dbReference type="GO" id="GO:0000981">
    <property type="term" value="F:DNA-binding transcription factor activity, RNA polymerase II-specific"/>
    <property type="evidence" value="ECO:0007669"/>
    <property type="project" value="InterPro"/>
</dbReference>